<dbReference type="GO" id="GO:0003796">
    <property type="term" value="F:lysozyme activity"/>
    <property type="evidence" value="ECO:0007669"/>
    <property type="project" value="UniProtKB-EC"/>
</dbReference>
<evidence type="ECO:0000256" key="1">
    <source>
        <dbReference type="ARBA" id="ARBA00022529"/>
    </source>
</evidence>
<dbReference type="SUPFAM" id="SSF53955">
    <property type="entry name" value="Lysozyme-like"/>
    <property type="match status" value="1"/>
</dbReference>
<name>A0AA94LM17_9BACT</name>
<dbReference type="Gene3D" id="1.10.530.40">
    <property type="match status" value="1"/>
</dbReference>
<keyword evidence="6" id="KW-1185">Reference proteome</keyword>
<evidence type="ECO:0000256" key="2">
    <source>
        <dbReference type="ARBA" id="ARBA00022638"/>
    </source>
</evidence>
<dbReference type="InterPro" id="IPR033907">
    <property type="entry name" value="Endolysin_autolysin"/>
</dbReference>
<evidence type="ECO:0000256" key="4">
    <source>
        <dbReference type="RuleBase" id="RU003788"/>
    </source>
</evidence>
<comment type="caution">
    <text evidence="5">The sequence shown here is derived from an EMBL/GenBank/DDBJ whole genome shotgun (WGS) entry which is preliminary data.</text>
</comment>
<dbReference type="EC" id="3.2.1.17" evidence="4"/>
<reference evidence="5 6" key="1">
    <citation type="submission" date="2017-06" db="EMBL/GenBank/DDBJ databases">
        <authorList>
            <person name="Varghese N."/>
            <person name="Submissions S."/>
        </authorList>
    </citation>
    <scope>NUCLEOTIDE SEQUENCE [LARGE SCALE GENOMIC DNA]</scope>
    <source>
        <strain evidence="5 6">DSM 26989</strain>
    </source>
</reference>
<dbReference type="GO" id="GO:0016998">
    <property type="term" value="P:cell wall macromolecule catabolic process"/>
    <property type="evidence" value="ECO:0007669"/>
    <property type="project" value="InterPro"/>
</dbReference>
<evidence type="ECO:0000313" key="6">
    <source>
        <dbReference type="Proteomes" id="UP000198427"/>
    </source>
</evidence>
<evidence type="ECO:0000256" key="3">
    <source>
        <dbReference type="ARBA" id="ARBA00023200"/>
    </source>
</evidence>
<keyword evidence="1 4" id="KW-0929">Antimicrobial</keyword>
<dbReference type="InterPro" id="IPR002196">
    <property type="entry name" value="Glyco_hydro_24"/>
</dbReference>
<dbReference type="InterPro" id="IPR051018">
    <property type="entry name" value="Bacteriophage_GH24"/>
</dbReference>
<keyword evidence="2 4" id="KW-0081">Bacteriolytic enzyme</keyword>
<evidence type="ECO:0000313" key="5">
    <source>
        <dbReference type="EMBL" id="SNS11260.1"/>
    </source>
</evidence>
<protein>
    <recommendedName>
        <fullName evidence="4">Lysozyme</fullName>
        <ecNumber evidence="4">3.2.1.17</ecNumber>
    </recommendedName>
</protein>
<dbReference type="PANTHER" id="PTHR38107:SF3">
    <property type="entry name" value="LYSOZYME RRRD-RELATED"/>
    <property type="match status" value="1"/>
</dbReference>
<comment type="similarity">
    <text evidence="4">Belongs to the glycosyl hydrolase 24 family.</text>
</comment>
<comment type="catalytic activity">
    <reaction evidence="4">
        <text>Hydrolysis of (1-&gt;4)-beta-linkages between N-acetylmuramic acid and N-acetyl-D-glucosamine residues in a peptidoglycan and between N-acetyl-D-glucosamine residues in chitodextrins.</text>
        <dbReference type="EC" id="3.2.1.17"/>
    </reaction>
</comment>
<gene>
    <name evidence="5" type="ORF">SAMN06265364_14312</name>
</gene>
<sequence>MGKALDLHFNKNGQRTRNIKDMETIRQCIFNKYLGAKWDWKPGQINIFNLESTKIGAKTWVHYDVREFETKYLADEFFTKKFSKNEKSMIAIAKGIGLKDMCNCLGIYIRDTKGTKDKEERIDSNKLKTSSLGISFITAFESCKLLPYNDSENHATIGYGHLISSRSVEELVKNNSMPKKYRNGITKQEANDLFISDLNVTEEGLRKRVKVPLFQCEFDALVSLLYNAGVDLKAPKLFTHLENKEYQAAAEEFKDIINRGTASEKSLRNRRLKEVDIFNNSNYINN</sequence>
<proteinExistence type="inferred from homology"/>
<keyword evidence="3" id="KW-1035">Host cytoplasm</keyword>
<keyword evidence="4" id="KW-0326">Glycosidase</keyword>
<dbReference type="Proteomes" id="UP000198427">
    <property type="component" value="Unassembled WGS sequence"/>
</dbReference>
<dbReference type="Pfam" id="PF00959">
    <property type="entry name" value="Phage_lysozyme"/>
    <property type="match status" value="1"/>
</dbReference>
<dbReference type="InterPro" id="IPR023346">
    <property type="entry name" value="Lysozyme-like_dom_sf"/>
</dbReference>
<keyword evidence="4" id="KW-0378">Hydrolase</keyword>
<dbReference type="AlphaFoldDB" id="A0AA94LM17"/>
<organism evidence="5 6">
    <name type="scientific">Prevotella jejuni</name>
    <dbReference type="NCBI Taxonomy" id="1177574"/>
    <lineage>
        <taxon>Bacteria</taxon>
        <taxon>Pseudomonadati</taxon>
        <taxon>Bacteroidota</taxon>
        <taxon>Bacteroidia</taxon>
        <taxon>Bacteroidales</taxon>
        <taxon>Prevotellaceae</taxon>
        <taxon>Prevotella</taxon>
    </lineage>
</organism>
<dbReference type="GO" id="GO:0009253">
    <property type="term" value="P:peptidoglycan catabolic process"/>
    <property type="evidence" value="ECO:0007669"/>
    <property type="project" value="InterPro"/>
</dbReference>
<dbReference type="GO" id="GO:0042742">
    <property type="term" value="P:defense response to bacterium"/>
    <property type="evidence" value="ECO:0007669"/>
    <property type="project" value="UniProtKB-KW"/>
</dbReference>
<dbReference type="EMBL" id="FZNZ01000043">
    <property type="protein sequence ID" value="SNS11260.1"/>
    <property type="molecule type" value="Genomic_DNA"/>
</dbReference>
<dbReference type="CDD" id="cd00737">
    <property type="entry name" value="lyz_endolysin_autolysin"/>
    <property type="match status" value="1"/>
</dbReference>
<dbReference type="GO" id="GO:0031640">
    <property type="term" value="P:killing of cells of another organism"/>
    <property type="evidence" value="ECO:0007669"/>
    <property type="project" value="UniProtKB-KW"/>
</dbReference>
<accession>A0AA94LM17</accession>
<dbReference type="InterPro" id="IPR023347">
    <property type="entry name" value="Lysozyme_dom_sf"/>
</dbReference>
<dbReference type="PANTHER" id="PTHR38107">
    <property type="match status" value="1"/>
</dbReference>